<keyword evidence="1" id="KW-0175">Coiled coil</keyword>
<dbReference type="Gene3D" id="1.20.5.340">
    <property type="match status" value="1"/>
</dbReference>
<organism evidence="2 3">
    <name type="scientific">Paracoccus panacisoli</name>
    <dbReference type="NCBI Taxonomy" id="1510163"/>
    <lineage>
        <taxon>Bacteria</taxon>
        <taxon>Pseudomonadati</taxon>
        <taxon>Pseudomonadota</taxon>
        <taxon>Alphaproteobacteria</taxon>
        <taxon>Rhodobacterales</taxon>
        <taxon>Paracoccaceae</taxon>
        <taxon>Paracoccus</taxon>
    </lineage>
</organism>
<proteinExistence type="predicted"/>
<feature type="coiled-coil region" evidence="1">
    <location>
        <begin position="338"/>
        <end position="407"/>
    </location>
</feature>
<evidence type="ECO:0000313" key="2">
    <source>
        <dbReference type="EMBL" id="MFC0812663.1"/>
    </source>
</evidence>
<protein>
    <submittedName>
        <fullName evidence="2">Plasmid recombination protein</fullName>
    </submittedName>
</protein>
<gene>
    <name evidence="2" type="ORF">ACFHYO_11140</name>
</gene>
<dbReference type="InterPro" id="IPR001668">
    <property type="entry name" value="Mob_Pre"/>
</dbReference>
<accession>A0ABV6T5V9</accession>
<comment type="caution">
    <text evidence="2">The sequence shown here is derived from an EMBL/GenBank/DDBJ whole genome shotgun (WGS) entry which is preliminary data.</text>
</comment>
<sequence>MLMTHSFVPANDPRRSNPRAASIRLETRNASRLYYQRGHDLRKGKLPGYVDPERLDLNRVLIPYPRVCEVRDICKERRSQRQTERAMSRTVSIAMTGILTFGSEAVVMFDRLSPDQQDAAFRDLVQATADRLNTSVSGLTVHLDETTIHAHFELVGYTHDGHPLSQSTRPGIFSELQDLTAEIMSRHCPGIERGRRYGERLAKGAEFREVLHRSVKQLHHDLPHDLAEAAAEVAAGRDIVQRLEGDAAALEARVAIARDKLATLEPQVSAARSAVDDATARVAEMDGYLAKAQADLDKAGADAARKAKVAKRIKTYAKRLAGRNAELQTSQAALAEAVSRMEAARASHEADLATLRKRRSDMLRNARAEALALQEQKAARAEAVAAMEAAKAAEATARAEAARLARESVAEAEKAARAAAMVITNTARVEADRITVAAKEQAGTIITTADAKFSHAFRTLERIAAEAEAGTLRVDKAGAPVGSTPGLFDVAPRPLRQLAARLGRVVMSISGKLRRVRRDEEAAAQARLEAEEARDRYLRGIELQQIFRETAAAHLELLDRQMDAVRDTVTGEIRDPVMARFFTGIREGVEAMVEEHRVETDTGPSATM</sequence>
<evidence type="ECO:0000256" key="1">
    <source>
        <dbReference type="SAM" id="Coils"/>
    </source>
</evidence>
<dbReference type="CDD" id="cd17242">
    <property type="entry name" value="MobM_relaxase"/>
    <property type="match status" value="1"/>
</dbReference>
<dbReference type="EMBL" id="JBHMQU010000050">
    <property type="protein sequence ID" value="MFC0812663.1"/>
    <property type="molecule type" value="Genomic_DNA"/>
</dbReference>
<evidence type="ECO:0000313" key="3">
    <source>
        <dbReference type="Proteomes" id="UP001589920"/>
    </source>
</evidence>
<dbReference type="Proteomes" id="UP001589920">
    <property type="component" value="Unassembled WGS sequence"/>
</dbReference>
<reference evidence="2 3" key="1">
    <citation type="submission" date="2024-09" db="EMBL/GenBank/DDBJ databases">
        <authorList>
            <person name="Sun Q."/>
            <person name="Mori K."/>
        </authorList>
    </citation>
    <scope>NUCLEOTIDE SEQUENCE [LARGE SCALE GENOMIC DNA]</scope>
    <source>
        <strain evidence="2 3">KCTC 42086</strain>
    </source>
</reference>
<dbReference type="Gene3D" id="3.30.930.30">
    <property type="match status" value="1"/>
</dbReference>
<dbReference type="RefSeq" id="WP_394320461.1">
    <property type="nucleotide sequence ID" value="NZ_JBHMQU010000050.1"/>
</dbReference>
<dbReference type="Pfam" id="PF01076">
    <property type="entry name" value="Mob_Pre"/>
    <property type="match status" value="1"/>
</dbReference>
<keyword evidence="3" id="KW-1185">Reference proteome</keyword>
<name>A0ABV6T5V9_9RHOB</name>